<dbReference type="GO" id="GO:1902201">
    <property type="term" value="P:negative regulation of bacterial-type flagellum-dependent cell motility"/>
    <property type="evidence" value="ECO:0007669"/>
    <property type="project" value="TreeGrafter"/>
</dbReference>
<dbReference type="GO" id="GO:0043709">
    <property type="term" value="P:cell adhesion involved in single-species biofilm formation"/>
    <property type="evidence" value="ECO:0007669"/>
    <property type="project" value="TreeGrafter"/>
</dbReference>
<evidence type="ECO:0000256" key="4">
    <source>
        <dbReference type="SAM" id="Coils"/>
    </source>
</evidence>
<dbReference type="InterPro" id="IPR000700">
    <property type="entry name" value="PAS-assoc_C"/>
</dbReference>
<dbReference type="EC" id="2.7.7.65" evidence="2"/>
<protein>
    <recommendedName>
        <fullName evidence="2">diguanylate cyclase</fullName>
        <ecNumber evidence="2">2.7.7.65</ecNumber>
    </recommendedName>
</protein>
<dbReference type="InterPro" id="IPR035965">
    <property type="entry name" value="PAS-like_dom_sf"/>
</dbReference>
<gene>
    <name evidence="9" type="ORF">DFR31_2494</name>
</gene>
<organism evidence="9 10">
    <name type="scientific">Alkalispirillum mobile</name>
    <dbReference type="NCBI Taxonomy" id="85925"/>
    <lineage>
        <taxon>Bacteria</taxon>
        <taxon>Pseudomonadati</taxon>
        <taxon>Pseudomonadota</taxon>
        <taxon>Gammaproteobacteria</taxon>
        <taxon>Chromatiales</taxon>
        <taxon>Ectothiorhodospiraceae</taxon>
        <taxon>Alkalispirillum</taxon>
    </lineage>
</organism>
<comment type="cofactor">
    <cofactor evidence="1">
        <name>Mg(2+)</name>
        <dbReference type="ChEBI" id="CHEBI:18420"/>
    </cofactor>
</comment>
<keyword evidence="4" id="KW-0175">Coiled coil</keyword>
<dbReference type="SUPFAM" id="SSF55785">
    <property type="entry name" value="PYP-like sensor domain (PAS domain)"/>
    <property type="match status" value="1"/>
</dbReference>
<dbReference type="NCBIfam" id="TIGR00254">
    <property type="entry name" value="GGDEF"/>
    <property type="match status" value="1"/>
</dbReference>
<evidence type="ECO:0000256" key="3">
    <source>
        <dbReference type="ARBA" id="ARBA00034247"/>
    </source>
</evidence>
<dbReference type="InterPro" id="IPR013656">
    <property type="entry name" value="PAS_4"/>
</dbReference>
<dbReference type="InterPro" id="IPR000160">
    <property type="entry name" value="GGDEF_dom"/>
</dbReference>
<dbReference type="Gene3D" id="3.30.70.270">
    <property type="match status" value="1"/>
</dbReference>
<keyword evidence="10" id="KW-1185">Reference proteome</keyword>
<reference evidence="9 10" key="1">
    <citation type="submission" date="2018-10" db="EMBL/GenBank/DDBJ databases">
        <title>Genomic Encyclopedia of Type Strains, Phase IV (KMG-IV): sequencing the most valuable type-strain genomes for metagenomic binning, comparative biology and taxonomic classification.</title>
        <authorList>
            <person name="Goeker M."/>
        </authorList>
    </citation>
    <scope>NUCLEOTIDE SEQUENCE [LARGE SCALE GENOMIC DNA]</scope>
    <source>
        <strain evidence="9 10">DSM 12769</strain>
    </source>
</reference>
<feature type="domain" description="PAC" evidence="7">
    <location>
        <begin position="145"/>
        <end position="196"/>
    </location>
</feature>
<dbReference type="GO" id="GO:0005886">
    <property type="term" value="C:plasma membrane"/>
    <property type="evidence" value="ECO:0007669"/>
    <property type="project" value="TreeGrafter"/>
</dbReference>
<dbReference type="SMART" id="SM00267">
    <property type="entry name" value="GGDEF"/>
    <property type="match status" value="1"/>
</dbReference>
<dbReference type="OrthoDB" id="9773156at2"/>
<dbReference type="PANTHER" id="PTHR45138">
    <property type="entry name" value="REGULATORY COMPONENTS OF SENSORY TRANSDUCTION SYSTEM"/>
    <property type="match status" value="1"/>
</dbReference>
<dbReference type="InterPro" id="IPR043128">
    <property type="entry name" value="Rev_trsase/Diguanyl_cyclase"/>
</dbReference>
<feature type="domain" description="GGDEF" evidence="8">
    <location>
        <begin position="235"/>
        <end position="372"/>
    </location>
</feature>
<dbReference type="NCBIfam" id="TIGR00229">
    <property type="entry name" value="sensory_box"/>
    <property type="match status" value="1"/>
</dbReference>
<dbReference type="InterPro" id="IPR000014">
    <property type="entry name" value="PAS"/>
</dbReference>
<accession>A0A498BV99</accession>
<dbReference type="FunFam" id="3.30.70.270:FF:000001">
    <property type="entry name" value="Diguanylate cyclase domain protein"/>
    <property type="match status" value="1"/>
</dbReference>
<evidence type="ECO:0000259" key="7">
    <source>
        <dbReference type="PROSITE" id="PS50113"/>
    </source>
</evidence>
<evidence type="ECO:0000256" key="1">
    <source>
        <dbReference type="ARBA" id="ARBA00001946"/>
    </source>
</evidence>
<evidence type="ECO:0000256" key="2">
    <source>
        <dbReference type="ARBA" id="ARBA00012528"/>
    </source>
</evidence>
<dbReference type="Pfam" id="PF00990">
    <property type="entry name" value="GGDEF"/>
    <property type="match status" value="1"/>
</dbReference>
<comment type="caution">
    <text evidence="9">The sequence shown here is derived from an EMBL/GenBank/DDBJ whole genome shotgun (WGS) entry which is preliminary data.</text>
</comment>
<dbReference type="EMBL" id="RCDA01000005">
    <property type="protein sequence ID" value="RLK46787.1"/>
    <property type="molecule type" value="Genomic_DNA"/>
</dbReference>
<dbReference type="Pfam" id="PF08448">
    <property type="entry name" value="PAS_4"/>
    <property type="match status" value="1"/>
</dbReference>
<dbReference type="GO" id="GO:0052621">
    <property type="term" value="F:diguanylate cyclase activity"/>
    <property type="evidence" value="ECO:0007669"/>
    <property type="project" value="UniProtKB-EC"/>
</dbReference>
<feature type="transmembrane region" description="Helical" evidence="5">
    <location>
        <begin position="42"/>
        <end position="60"/>
    </location>
</feature>
<dbReference type="PROSITE" id="PS50112">
    <property type="entry name" value="PAS"/>
    <property type="match status" value="1"/>
</dbReference>
<dbReference type="SMART" id="SM00091">
    <property type="entry name" value="PAS"/>
    <property type="match status" value="1"/>
</dbReference>
<dbReference type="CDD" id="cd00130">
    <property type="entry name" value="PAS"/>
    <property type="match status" value="1"/>
</dbReference>
<evidence type="ECO:0000256" key="5">
    <source>
        <dbReference type="SAM" id="Phobius"/>
    </source>
</evidence>
<dbReference type="AlphaFoldDB" id="A0A498BV99"/>
<keyword evidence="5" id="KW-0472">Membrane</keyword>
<dbReference type="InterPro" id="IPR029787">
    <property type="entry name" value="Nucleotide_cyclase"/>
</dbReference>
<evidence type="ECO:0000313" key="9">
    <source>
        <dbReference type="EMBL" id="RLK46787.1"/>
    </source>
</evidence>
<name>A0A498BV99_9GAMM</name>
<dbReference type="PANTHER" id="PTHR45138:SF9">
    <property type="entry name" value="DIGUANYLATE CYCLASE DGCM-RELATED"/>
    <property type="match status" value="1"/>
</dbReference>
<feature type="domain" description="PAS" evidence="6">
    <location>
        <begin position="69"/>
        <end position="121"/>
    </location>
</feature>
<keyword evidence="5" id="KW-0812">Transmembrane</keyword>
<evidence type="ECO:0000259" key="6">
    <source>
        <dbReference type="PROSITE" id="PS50112"/>
    </source>
</evidence>
<dbReference type="SUPFAM" id="SSF55073">
    <property type="entry name" value="Nucleotide cyclase"/>
    <property type="match status" value="1"/>
</dbReference>
<proteinExistence type="predicted"/>
<feature type="coiled-coil region" evidence="4">
    <location>
        <begin position="180"/>
        <end position="207"/>
    </location>
</feature>
<dbReference type="RefSeq" id="WP_121443005.1">
    <property type="nucleotide sequence ID" value="NZ_RCDA01000005.1"/>
</dbReference>
<dbReference type="PROSITE" id="PS50113">
    <property type="entry name" value="PAC"/>
    <property type="match status" value="1"/>
</dbReference>
<keyword evidence="5" id="KW-1133">Transmembrane helix</keyword>
<dbReference type="PROSITE" id="PS50887">
    <property type="entry name" value="GGDEF"/>
    <property type="match status" value="1"/>
</dbReference>
<dbReference type="Proteomes" id="UP000275461">
    <property type="component" value="Unassembled WGS sequence"/>
</dbReference>
<sequence>MRRPLLLIYCLTALAAGLGAAAALLLLAVVEAQPLQLLSPEVLVSTLIGLLAGVVVYRLAMARWSLRSLRSTHEAVLHSMGDGLYVLDATGRIRYTNPAAERILGFDADEMIGRNAHQLFHDPSGQAHPLRCPILEAARTGEPYQNSEEYFRHKSGRAIPVDVTATPLPGRRGHAGVVTLFRDISERKRWEEELRALNRELQSQALQDGLTGLANRRALETGMQREWRRAMRTDRPLSVIMLDVDKFKPYNDHFGHPQGDEVLKTLARILEENARRPGDLAARYGGEEFTLMLPGNEEAGSRQVAEEIRQAMLDARIRQAPSGGSPYVTVSLGVAVVVAPRQHSPEQALAAADAALYEAKQAGRNRVRVTVME</sequence>
<evidence type="ECO:0000313" key="10">
    <source>
        <dbReference type="Proteomes" id="UP000275461"/>
    </source>
</evidence>
<dbReference type="InterPro" id="IPR050469">
    <property type="entry name" value="Diguanylate_Cyclase"/>
</dbReference>
<dbReference type="CDD" id="cd01949">
    <property type="entry name" value="GGDEF"/>
    <property type="match status" value="1"/>
</dbReference>
<comment type="catalytic activity">
    <reaction evidence="3">
        <text>2 GTP = 3',3'-c-di-GMP + 2 diphosphate</text>
        <dbReference type="Rhea" id="RHEA:24898"/>
        <dbReference type="ChEBI" id="CHEBI:33019"/>
        <dbReference type="ChEBI" id="CHEBI:37565"/>
        <dbReference type="ChEBI" id="CHEBI:58805"/>
        <dbReference type="EC" id="2.7.7.65"/>
    </reaction>
</comment>
<evidence type="ECO:0000259" key="8">
    <source>
        <dbReference type="PROSITE" id="PS50887"/>
    </source>
</evidence>
<dbReference type="Gene3D" id="3.30.450.20">
    <property type="entry name" value="PAS domain"/>
    <property type="match status" value="1"/>
</dbReference>